<accession>A0AAE1FJJ7</accession>
<keyword evidence="2" id="KW-1185">Reference proteome</keyword>
<name>A0AAE1FJJ7_PETCI</name>
<dbReference type="AlphaFoldDB" id="A0AAE1FJJ7"/>
<reference evidence="1" key="1">
    <citation type="submission" date="2023-10" db="EMBL/GenBank/DDBJ databases">
        <title>Genome assemblies of two species of porcelain crab, Petrolisthes cinctipes and Petrolisthes manimaculis (Anomura: Porcellanidae).</title>
        <authorList>
            <person name="Angst P."/>
        </authorList>
    </citation>
    <scope>NUCLEOTIDE SEQUENCE</scope>
    <source>
        <strain evidence="1">PB745_01</strain>
        <tissue evidence="1">Gill</tissue>
    </source>
</reference>
<evidence type="ECO:0000313" key="2">
    <source>
        <dbReference type="Proteomes" id="UP001286313"/>
    </source>
</evidence>
<organism evidence="1 2">
    <name type="scientific">Petrolisthes cinctipes</name>
    <name type="common">Flat porcelain crab</name>
    <dbReference type="NCBI Taxonomy" id="88211"/>
    <lineage>
        <taxon>Eukaryota</taxon>
        <taxon>Metazoa</taxon>
        <taxon>Ecdysozoa</taxon>
        <taxon>Arthropoda</taxon>
        <taxon>Crustacea</taxon>
        <taxon>Multicrustacea</taxon>
        <taxon>Malacostraca</taxon>
        <taxon>Eumalacostraca</taxon>
        <taxon>Eucarida</taxon>
        <taxon>Decapoda</taxon>
        <taxon>Pleocyemata</taxon>
        <taxon>Anomura</taxon>
        <taxon>Galatheoidea</taxon>
        <taxon>Porcellanidae</taxon>
        <taxon>Petrolisthes</taxon>
    </lineage>
</organism>
<dbReference type="EMBL" id="JAWQEG010002067">
    <property type="protein sequence ID" value="KAK3874736.1"/>
    <property type="molecule type" value="Genomic_DNA"/>
</dbReference>
<feature type="non-terminal residue" evidence="1">
    <location>
        <position position="1"/>
    </location>
</feature>
<dbReference type="Proteomes" id="UP001286313">
    <property type="component" value="Unassembled WGS sequence"/>
</dbReference>
<sequence>RHLPLEPPPRPPPGGLGGAWGDLLGASVARRGGTCQQGGTYLAVTSTVPDAKLELLLEDERLRQGARQNPVTASHTN</sequence>
<proteinExistence type="predicted"/>
<comment type="caution">
    <text evidence="1">The sequence shown here is derived from an EMBL/GenBank/DDBJ whole genome shotgun (WGS) entry which is preliminary data.</text>
</comment>
<gene>
    <name evidence="1" type="ORF">Pcinc_020333</name>
</gene>
<protein>
    <submittedName>
        <fullName evidence="1">Uncharacterized protein</fullName>
    </submittedName>
</protein>
<evidence type="ECO:0000313" key="1">
    <source>
        <dbReference type="EMBL" id="KAK3874736.1"/>
    </source>
</evidence>